<dbReference type="Gene3D" id="3.30.420.40">
    <property type="match status" value="1"/>
</dbReference>
<comment type="caution">
    <text evidence="1">The sequence shown here is derived from an EMBL/GenBank/DDBJ whole genome shotgun (WGS) entry which is preliminary data.</text>
</comment>
<proteinExistence type="predicted"/>
<dbReference type="InterPro" id="IPR043129">
    <property type="entry name" value="ATPase_NBD"/>
</dbReference>
<dbReference type="PANTHER" id="PTHR32432">
    <property type="entry name" value="CELL DIVISION PROTEIN FTSA-RELATED"/>
    <property type="match status" value="1"/>
</dbReference>
<dbReference type="Pfam" id="PF06277">
    <property type="entry name" value="EutA"/>
    <property type="match status" value="1"/>
</dbReference>
<reference evidence="1" key="2">
    <citation type="submission" date="2021-04" db="EMBL/GenBank/DDBJ databases">
        <authorList>
            <person name="Gilroy R."/>
        </authorList>
    </citation>
    <scope>NUCLEOTIDE SEQUENCE</scope>
    <source>
        <strain evidence="1">CHK195-9823</strain>
    </source>
</reference>
<dbReference type="SUPFAM" id="SSF53067">
    <property type="entry name" value="Actin-like ATPase domain"/>
    <property type="match status" value="1"/>
</dbReference>
<dbReference type="NCBIfam" id="NF007992">
    <property type="entry name" value="PRK10719.1-3"/>
    <property type="match status" value="1"/>
</dbReference>
<gene>
    <name evidence="1" type="primary">eutA</name>
    <name evidence="1" type="ORF">H9747_06625</name>
</gene>
<dbReference type="PANTHER" id="PTHR32432:SF13">
    <property type="entry name" value="ETHANOLAMINE AMMONIA-LYASE REACTIVASE EUTA"/>
    <property type="match status" value="1"/>
</dbReference>
<organism evidence="1 2">
    <name type="scientific">Candidatus Blautia stercorigallinarum</name>
    <dbReference type="NCBI Taxonomy" id="2838501"/>
    <lineage>
        <taxon>Bacteria</taxon>
        <taxon>Bacillati</taxon>
        <taxon>Bacillota</taxon>
        <taxon>Clostridia</taxon>
        <taxon>Lachnospirales</taxon>
        <taxon>Lachnospiraceae</taxon>
        <taxon>Blautia</taxon>
    </lineage>
</organism>
<dbReference type="EMBL" id="DXIQ01000038">
    <property type="protein sequence ID" value="HIV38661.1"/>
    <property type="molecule type" value="Genomic_DNA"/>
</dbReference>
<dbReference type="InterPro" id="IPR009377">
    <property type="entry name" value="EutA"/>
</dbReference>
<name>A0A9D1PD97_9FIRM</name>
<dbReference type="InterPro" id="IPR050696">
    <property type="entry name" value="FtsA/MreB"/>
</dbReference>
<evidence type="ECO:0000313" key="2">
    <source>
        <dbReference type="Proteomes" id="UP000886814"/>
    </source>
</evidence>
<dbReference type="PIRSF" id="PIRSF012293">
    <property type="entry name" value="EutA"/>
    <property type="match status" value="1"/>
</dbReference>
<accession>A0A9D1PD97</accession>
<dbReference type="AlphaFoldDB" id="A0A9D1PD97"/>
<reference evidence="1" key="1">
    <citation type="journal article" date="2021" name="PeerJ">
        <title>Extensive microbial diversity within the chicken gut microbiome revealed by metagenomics and culture.</title>
        <authorList>
            <person name="Gilroy R."/>
            <person name="Ravi A."/>
            <person name="Getino M."/>
            <person name="Pursley I."/>
            <person name="Horton D.L."/>
            <person name="Alikhan N.F."/>
            <person name="Baker D."/>
            <person name="Gharbi K."/>
            <person name="Hall N."/>
            <person name="Watson M."/>
            <person name="Adriaenssens E.M."/>
            <person name="Foster-Nyarko E."/>
            <person name="Jarju S."/>
            <person name="Secka A."/>
            <person name="Antonio M."/>
            <person name="Oren A."/>
            <person name="Chaudhuri R.R."/>
            <person name="La Ragione R."/>
            <person name="Hildebrand F."/>
            <person name="Pallen M.J."/>
        </authorList>
    </citation>
    <scope>NUCLEOTIDE SEQUENCE</scope>
    <source>
        <strain evidence="1">CHK195-9823</strain>
    </source>
</reference>
<evidence type="ECO:0000313" key="1">
    <source>
        <dbReference type="EMBL" id="HIV38661.1"/>
    </source>
</evidence>
<protein>
    <submittedName>
        <fullName evidence="1">Ethanolamine ammonia-lyase reactivating factor EutA</fullName>
    </submittedName>
</protein>
<dbReference type="Proteomes" id="UP000886814">
    <property type="component" value="Unassembled WGS sequence"/>
</dbReference>
<sequence>MKEQILSVGIDIGTSTTQLIFSRLTIVNLASSYTVPRISIVDKEVIYKSAIYFTPLKSQTEIDGDRIGEIIRQEYSKAGMKPEDLQTGAVIITGETARKTNANTVLQTLSGMAGEFVVATAGPDLESVLSARGAGADKLSEEKRQTVANIDIGGGTSNIASFRKGNLQGTSCLDIGGRLIKIENGKISYIYPKIRELADRHGIRIREGDPADGRVLYRVCEYMAEQLAMAVYLKEPDDFHRSLYTNDGRPLKREPAIDAVTFSGGVAECMRSGGEADIFRFGDVGVLLARAVLADSAFQKIQQYQAAETIRATVVGAGTHTTNVSGSTISYARDKLPVKNIPVFRFTEEEEQDKKAFLEAAERGISLYESEGAVEQMALAFSGKYHTGFRQIQELASWILEGAGKIVKSPYPLIVVIENDIGKVLGNALNVMLERKKAVICIDGIHTQNGDYIDIGEPVAEGHVVPVVTKTLIFNGTVE</sequence>